<accession>A0A6A4I038</accession>
<reference evidence="1" key="1">
    <citation type="journal article" date="2019" name="Environ. Microbiol.">
        <title>Fungal ecological strategies reflected in gene transcription - a case study of two litter decomposers.</title>
        <authorList>
            <person name="Barbi F."/>
            <person name="Kohler A."/>
            <person name="Barry K."/>
            <person name="Baskaran P."/>
            <person name="Daum C."/>
            <person name="Fauchery L."/>
            <person name="Ihrmark K."/>
            <person name="Kuo A."/>
            <person name="LaButti K."/>
            <person name="Lipzen A."/>
            <person name="Morin E."/>
            <person name="Grigoriev I.V."/>
            <person name="Henrissat B."/>
            <person name="Lindahl B."/>
            <person name="Martin F."/>
        </authorList>
    </citation>
    <scope>NUCLEOTIDE SEQUENCE</scope>
    <source>
        <strain evidence="1">JB14</strain>
    </source>
</reference>
<organism evidence="1 2">
    <name type="scientific">Gymnopus androsaceus JB14</name>
    <dbReference type="NCBI Taxonomy" id="1447944"/>
    <lineage>
        <taxon>Eukaryota</taxon>
        <taxon>Fungi</taxon>
        <taxon>Dikarya</taxon>
        <taxon>Basidiomycota</taxon>
        <taxon>Agaricomycotina</taxon>
        <taxon>Agaricomycetes</taxon>
        <taxon>Agaricomycetidae</taxon>
        <taxon>Agaricales</taxon>
        <taxon>Marasmiineae</taxon>
        <taxon>Omphalotaceae</taxon>
        <taxon>Gymnopus</taxon>
    </lineage>
</organism>
<protein>
    <submittedName>
        <fullName evidence="1">Uncharacterized protein</fullName>
    </submittedName>
</protein>
<dbReference type="Proteomes" id="UP000799118">
    <property type="component" value="Unassembled WGS sequence"/>
</dbReference>
<dbReference type="AlphaFoldDB" id="A0A6A4I038"/>
<dbReference type="EMBL" id="ML769412">
    <property type="protein sequence ID" value="KAE9405062.1"/>
    <property type="molecule type" value="Genomic_DNA"/>
</dbReference>
<evidence type="ECO:0000313" key="1">
    <source>
        <dbReference type="EMBL" id="KAE9405062.1"/>
    </source>
</evidence>
<gene>
    <name evidence="1" type="ORF">BT96DRAFT_812854</name>
</gene>
<evidence type="ECO:0000313" key="2">
    <source>
        <dbReference type="Proteomes" id="UP000799118"/>
    </source>
</evidence>
<sequence length="220" mass="24525">MPCGYSFGGGQQEPMNFAMSKHNAAVLDKVLGDPYMQRFVCSEFFLGGLQVFFLQIHCLLSNLYHHLSTNNLTLKTIFPGVGFAACHLNLGRARTKLHNDLKNIFFAICGIGAFGLFNHKTGAHLIMWELGIVIEFPSGCGFLFPSATVSHANVPIGPDESHHSAAFFTSSGNLWYFHNGFMTDKEFGARASMEQLEAWNAYRKELWQTGTDMLKTQPLH</sequence>
<proteinExistence type="predicted"/>
<keyword evidence="2" id="KW-1185">Reference proteome</keyword>
<dbReference type="Gene3D" id="3.60.130.30">
    <property type="match status" value="1"/>
</dbReference>
<name>A0A6A4I038_9AGAR</name>
<dbReference type="OrthoDB" id="3202607at2759"/>